<proteinExistence type="predicted"/>
<organism evidence="1">
    <name type="scientific">Chrysotila carterae</name>
    <name type="common">Marine alga</name>
    <name type="synonym">Syracosphaera carterae</name>
    <dbReference type="NCBI Taxonomy" id="13221"/>
    <lineage>
        <taxon>Eukaryota</taxon>
        <taxon>Haptista</taxon>
        <taxon>Haptophyta</taxon>
        <taxon>Prymnesiophyceae</taxon>
        <taxon>Isochrysidales</taxon>
        <taxon>Isochrysidaceae</taxon>
        <taxon>Chrysotila</taxon>
    </lineage>
</organism>
<protein>
    <submittedName>
        <fullName evidence="1">Uncharacterized protein</fullName>
    </submittedName>
</protein>
<reference evidence="1" key="1">
    <citation type="submission" date="2021-01" db="EMBL/GenBank/DDBJ databases">
        <authorList>
            <person name="Corre E."/>
            <person name="Pelletier E."/>
            <person name="Niang G."/>
            <person name="Scheremetjew M."/>
            <person name="Finn R."/>
            <person name="Kale V."/>
            <person name="Holt S."/>
            <person name="Cochrane G."/>
            <person name="Meng A."/>
            <person name="Brown T."/>
            <person name="Cohen L."/>
        </authorList>
    </citation>
    <scope>NUCLEOTIDE SEQUENCE</scope>
    <source>
        <strain evidence="1">CCMP645</strain>
    </source>
</reference>
<dbReference type="EMBL" id="HBIZ01005228">
    <property type="protein sequence ID" value="CAE0750393.1"/>
    <property type="molecule type" value="Transcribed_RNA"/>
</dbReference>
<accession>A0A7S4ET17</accession>
<gene>
    <name evidence="1" type="ORF">PCAR00345_LOCUS2978</name>
</gene>
<sequence>MPDGVSTTSFGVSVGFSSTFSSTFPVASSIQIAVIQWSSAIPWPTSTVTLPSSTAITGRCFFNFASGLSPGEASEATPAFFSSSALKDIVAMNAAYFRPSEARRGRSERLAR</sequence>
<dbReference type="AlphaFoldDB" id="A0A7S4ET17"/>
<name>A0A7S4ET17_CHRCT</name>
<evidence type="ECO:0000313" key="1">
    <source>
        <dbReference type="EMBL" id="CAE0750393.1"/>
    </source>
</evidence>